<dbReference type="Proteomes" id="UP001017257">
    <property type="component" value="Chromosome"/>
</dbReference>
<evidence type="ECO:0000259" key="2">
    <source>
        <dbReference type="Pfam" id="PF07995"/>
    </source>
</evidence>
<evidence type="ECO:0000313" key="3">
    <source>
        <dbReference type="EMBL" id="UVF20833.1"/>
    </source>
</evidence>
<feature type="domain" description="Glucose/Sorbosone dehydrogenase" evidence="2">
    <location>
        <begin position="45"/>
        <end position="375"/>
    </location>
</feature>
<gene>
    <name evidence="3" type="ORF">HPT29_006810</name>
</gene>
<evidence type="ECO:0000256" key="1">
    <source>
        <dbReference type="SAM" id="SignalP"/>
    </source>
</evidence>
<dbReference type="InterPro" id="IPR011041">
    <property type="entry name" value="Quinoprot_gluc/sorb_DH_b-prop"/>
</dbReference>
<dbReference type="InterPro" id="IPR012938">
    <property type="entry name" value="Glc/Sorbosone_DH"/>
</dbReference>
<dbReference type="RefSeq" id="WP_173945069.1">
    <property type="nucleotide sequence ID" value="NZ_CP102845.1"/>
</dbReference>
<organism evidence="3 4">
    <name type="scientific">Microvirga terrae</name>
    <dbReference type="NCBI Taxonomy" id="2740529"/>
    <lineage>
        <taxon>Bacteria</taxon>
        <taxon>Pseudomonadati</taxon>
        <taxon>Pseudomonadota</taxon>
        <taxon>Alphaproteobacteria</taxon>
        <taxon>Hyphomicrobiales</taxon>
        <taxon>Methylobacteriaceae</taxon>
        <taxon>Microvirga</taxon>
    </lineage>
</organism>
<accession>A0ABY5RUY2</accession>
<sequence length="380" mass="41627">MLSPRIALTCALAFGAPLSSALAQDTQRFRTDKIEVIVETVARNLENPWGLAFLPDNRLLVTERSGRLRIVDAGGNPSEPIKGLPRLSVRGQGGLLDVALDPAFAQNRLVYLSFAEDRGEGRNGTSVARGRLSQDGTALEGTEVIFRQEPSYAGTHHFGSRLVFGRDGNLFVTLGERNDLRDKAQNLNNHLGKIVRIKPTGGAAPDNPFLDREDTRPEIWSSGHRNVQSAALHPTTGELWTVEHGARGGDEVNIPQKGRNYGWPVISYGVHYSGQKIGEGTKKTGLEQPVYFWDPSIAPSGMAFYTGDQFPAWRGSILVGALAGKLVTRLETNGNRVTGEERMLQQLGERIRDVRQGPDGLVYLLTDSRNGRILRMKPAT</sequence>
<dbReference type="PANTHER" id="PTHR19328:SF75">
    <property type="entry name" value="ALDOSE SUGAR DEHYDROGENASE YLII"/>
    <property type="match status" value="1"/>
</dbReference>
<keyword evidence="1" id="KW-0732">Signal</keyword>
<reference evidence="3" key="1">
    <citation type="submission" date="2022-08" db="EMBL/GenBank/DDBJ databases">
        <title>Microvirga terrae sp. nov., isolated from soil.</title>
        <authorList>
            <person name="Kim K.H."/>
            <person name="Seo Y.L."/>
            <person name="Kim J.M."/>
            <person name="Lee J.K."/>
            <person name="Han D.M."/>
            <person name="Jeon C.O."/>
        </authorList>
    </citation>
    <scope>NUCLEOTIDE SEQUENCE</scope>
    <source>
        <strain evidence="3">R24</strain>
    </source>
</reference>
<dbReference type="Pfam" id="PF07995">
    <property type="entry name" value="GSDH"/>
    <property type="match status" value="1"/>
</dbReference>
<name>A0ABY5RUY2_9HYPH</name>
<feature type="signal peptide" evidence="1">
    <location>
        <begin position="1"/>
        <end position="23"/>
    </location>
</feature>
<evidence type="ECO:0000313" key="4">
    <source>
        <dbReference type="Proteomes" id="UP001017257"/>
    </source>
</evidence>
<feature type="chain" id="PRO_5047508909" evidence="1">
    <location>
        <begin position="24"/>
        <end position="380"/>
    </location>
</feature>
<protein>
    <submittedName>
        <fullName evidence="3">PQQ-dependent sugar dehydrogenase</fullName>
    </submittedName>
</protein>
<dbReference type="EMBL" id="CP102845">
    <property type="protein sequence ID" value="UVF20833.1"/>
    <property type="molecule type" value="Genomic_DNA"/>
</dbReference>
<dbReference type="InterPro" id="IPR011042">
    <property type="entry name" value="6-blade_b-propeller_TolB-like"/>
</dbReference>
<proteinExistence type="predicted"/>
<keyword evidence="4" id="KW-1185">Reference proteome</keyword>
<dbReference type="PANTHER" id="PTHR19328">
    <property type="entry name" value="HEDGEHOG-INTERACTING PROTEIN"/>
    <property type="match status" value="1"/>
</dbReference>
<dbReference type="SUPFAM" id="SSF50952">
    <property type="entry name" value="Soluble quinoprotein glucose dehydrogenase"/>
    <property type="match status" value="1"/>
</dbReference>
<dbReference type="Gene3D" id="2.120.10.30">
    <property type="entry name" value="TolB, C-terminal domain"/>
    <property type="match status" value="1"/>
</dbReference>